<dbReference type="GO" id="GO:0009279">
    <property type="term" value="C:cell outer membrane"/>
    <property type="evidence" value="ECO:0007669"/>
    <property type="project" value="UniProtKB-SubCell"/>
</dbReference>
<evidence type="ECO:0000256" key="1">
    <source>
        <dbReference type="ARBA" id="ARBA00004571"/>
    </source>
</evidence>
<keyword evidence="12 19" id="KW-0675">Receptor</keyword>
<dbReference type="NCBIfam" id="TIGR01783">
    <property type="entry name" value="TonB-siderophor"/>
    <property type="match status" value="1"/>
</dbReference>
<keyword evidence="10 15" id="KW-0798">TonB box</keyword>
<feature type="domain" description="TonB-dependent receptor-like beta-barrel" evidence="17">
    <location>
        <begin position="264"/>
        <end position="689"/>
    </location>
</feature>
<dbReference type="InterPro" id="IPR010105">
    <property type="entry name" value="TonB_sidphr_rcpt"/>
</dbReference>
<dbReference type="Gene3D" id="2.170.130.10">
    <property type="entry name" value="TonB-dependent receptor, plug domain"/>
    <property type="match status" value="1"/>
</dbReference>
<dbReference type="PANTHER" id="PTHR32552">
    <property type="entry name" value="FERRICHROME IRON RECEPTOR-RELATED"/>
    <property type="match status" value="1"/>
</dbReference>
<comment type="similarity">
    <text evidence="2 14 15">Belongs to the TonB-dependent receptor family.</text>
</comment>
<dbReference type="PROSITE" id="PS52016">
    <property type="entry name" value="TONB_DEPENDENT_REC_3"/>
    <property type="match status" value="1"/>
</dbReference>
<evidence type="ECO:0000256" key="9">
    <source>
        <dbReference type="ARBA" id="ARBA00023065"/>
    </source>
</evidence>
<evidence type="ECO:0000256" key="10">
    <source>
        <dbReference type="ARBA" id="ARBA00023077"/>
    </source>
</evidence>
<accession>A0AAW9F743</accession>
<sequence length="720" mass="78569">MKRSIIYPLIRVSLLASVAALGLNASWALAQSANEGGSTVLEPITIQGDGEQGGTGPVRGYVAKQTTTGSKTATPLKEIPQSVSVVGREEMSDRGVVTKVDEALTYTPGVLTQPFGSDPDTDWFYIRGFEASQTGLSLDNLPFTSTAYGNFQLDAFMLERVEVLKGPSSVLIGGANAGGVVNLVRKRPADEPYFYTETGINSDGNGFLGFDISDKVTEDSTVSYRLTGKVAGGDNYVDYTDDLRGFIMPQLTIAPNDTTSLNIYAYISGLDQTHTTNGLLPYGGTVVDNPVFGKIGRDTYLGEKDYDIGRANQTLVGYEFEHEFEDGLKFTQTARYANLYKRERYIYAFDFTQSDALVGRYAEDIISKANAFNIDNRLENDLEIGGTTHKIMGGLDYRYYRLDTDKYAGFASDIDPANPVYGSTDPVLSPGSNQIVTINQIGIYAQDQIKFGDGWLVTLNGRYDHLQSEADDLRNTLPDSSLAENAWSGRAGIAYEFENGLTPYASIATFFSPLVGAGADGALKPEEGEQYEAGVKYEPSWFDGLLTASVFQIDKDNYTVNVPGQGDKQLGTVRSRGVELEGKFNIDQNWKVIASASYTDLEFTKYPGSPAMVGNTPYVVPDTTAALWLDYTVVDGPLEGFGGGAGVRYRGKSWADNENTLRVPDATVFDAGIHYEKNDWKASVNVTNLFDKEYVAGCATQYFCGYGQARTFTVKLSKIW</sequence>
<evidence type="ECO:0000259" key="17">
    <source>
        <dbReference type="Pfam" id="PF00593"/>
    </source>
</evidence>
<feature type="domain" description="TonB-dependent receptor plug" evidence="18">
    <location>
        <begin position="76"/>
        <end position="180"/>
    </location>
</feature>
<evidence type="ECO:0000256" key="8">
    <source>
        <dbReference type="ARBA" id="ARBA00023004"/>
    </source>
</evidence>
<name>A0AAW9F743_9HYPH</name>
<evidence type="ECO:0000256" key="16">
    <source>
        <dbReference type="SAM" id="SignalP"/>
    </source>
</evidence>
<keyword evidence="5" id="KW-0410">Iron transport</keyword>
<keyword evidence="9" id="KW-0406">Ion transport</keyword>
<dbReference type="Pfam" id="PF07715">
    <property type="entry name" value="Plug"/>
    <property type="match status" value="1"/>
</dbReference>
<keyword evidence="4 14" id="KW-1134">Transmembrane beta strand</keyword>
<evidence type="ECO:0000256" key="15">
    <source>
        <dbReference type="RuleBase" id="RU003357"/>
    </source>
</evidence>
<evidence type="ECO:0000256" key="14">
    <source>
        <dbReference type="PROSITE-ProRule" id="PRU01360"/>
    </source>
</evidence>
<dbReference type="NCBIfam" id="NF010651">
    <property type="entry name" value="PRK14050.1"/>
    <property type="match status" value="1"/>
</dbReference>
<evidence type="ECO:0000256" key="3">
    <source>
        <dbReference type="ARBA" id="ARBA00022448"/>
    </source>
</evidence>
<evidence type="ECO:0000256" key="2">
    <source>
        <dbReference type="ARBA" id="ARBA00009810"/>
    </source>
</evidence>
<gene>
    <name evidence="19" type="ORF">RMR22_09175</name>
</gene>
<dbReference type="GO" id="GO:0015891">
    <property type="term" value="P:siderophore transport"/>
    <property type="evidence" value="ECO:0007669"/>
    <property type="project" value="InterPro"/>
</dbReference>
<keyword evidence="8" id="KW-0408">Iron</keyword>
<dbReference type="AlphaFoldDB" id="A0AAW9F743"/>
<evidence type="ECO:0000256" key="4">
    <source>
        <dbReference type="ARBA" id="ARBA00022452"/>
    </source>
</evidence>
<keyword evidence="13 14" id="KW-0998">Cell outer membrane</keyword>
<evidence type="ECO:0000256" key="6">
    <source>
        <dbReference type="ARBA" id="ARBA00022692"/>
    </source>
</evidence>
<proteinExistence type="inferred from homology"/>
<dbReference type="InterPro" id="IPR012910">
    <property type="entry name" value="Plug_dom"/>
</dbReference>
<dbReference type="PANTHER" id="PTHR32552:SF68">
    <property type="entry name" value="FERRICHROME OUTER MEMBRANE TRANSPORTER_PHAGE RECEPTOR"/>
    <property type="match status" value="1"/>
</dbReference>
<evidence type="ECO:0000313" key="19">
    <source>
        <dbReference type="EMBL" id="MDX8302417.1"/>
    </source>
</evidence>
<dbReference type="Gene3D" id="2.40.170.20">
    <property type="entry name" value="TonB-dependent receptor, beta-barrel domain"/>
    <property type="match status" value="1"/>
</dbReference>
<protein>
    <submittedName>
        <fullName evidence="19">TonB-dependent siderophore receptor</fullName>
    </submittedName>
</protein>
<feature type="chain" id="PRO_5043532947" evidence="16">
    <location>
        <begin position="31"/>
        <end position="720"/>
    </location>
</feature>
<dbReference type="CDD" id="cd01347">
    <property type="entry name" value="ligand_gated_channel"/>
    <property type="match status" value="1"/>
</dbReference>
<organism evidence="19">
    <name type="scientific">Agrobacterium rosae</name>
    <dbReference type="NCBI Taxonomy" id="1972867"/>
    <lineage>
        <taxon>Bacteria</taxon>
        <taxon>Pseudomonadati</taxon>
        <taxon>Pseudomonadota</taxon>
        <taxon>Alphaproteobacteria</taxon>
        <taxon>Hyphomicrobiales</taxon>
        <taxon>Rhizobiaceae</taxon>
        <taxon>Rhizobium/Agrobacterium group</taxon>
        <taxon>Agrobacterium</taxon>
    </lineage>
</organism>
<evidence type="ECO:0000256" key="7">
    <source>
        <dbReference type="ARBA" id="ARBA00022729"/>
    </source>
</evidence>
<feature type="signal peptide" evidence="16">
    <location>
        <begin position="1"/>
        <end position="30"/>
    </location>
</feature>
<dbReference type="InterPro" id="IPR037066">
    <property type="entry name" value="Plug_dom_sf"/>
</dbReference>
<evidence type="ECO:0000256" key="12">
    <source>
        <dbReference type="ARBA" id="ARBA00023170"/>
    </source>
</evidence>
<comment type="subcellular location">
    <subcellularLocation>
        <location evidence="1 14">Cell outer membrane</location>
        <topology evidence="1 14">Multi-pass membrane protein</topology>
    </subcellularLocation>
</comment>
<dbReference type="InterPro" id="IPR036942">
    <property type="entry name" value="Beta-barrel_TonB_sf"/>
</dbReference>
<keyword evidence="11 14" id="KW-0472">Membrane</keyword>
<evidence type="ECO:0000256" key="11">
    <source>
        <dbReference type="ARBA" id="ARBA00023136"/>
    </source>
</evidence>
<dbReference type="FunFam" id="2.170.130.10:FF:000001">
    <property type="entry name" value="Catecholate siderophore TonB-dependent receptor"/>
    <property type="match status" value="1"/>
</dbReference>
<comment type="caution">
    <text evidence="19">The sequence shown here is derived from an EMBL/GenBank/DDBJ whole genome shotgun (WGS) entry which is preliminary data.</text>
</comment>
<dbReference type="GO" id="GO:0038023">
    <property type="term" value="F:signaling receptor activity"/>
    <property type="evidence" value="ECO:0007669"/>
    <property type="project" value="InterPro"/>
</dbReference>
<dbReference type="RefSeq" id="WP_103585955.1">
    <property type="nucleotide sequence ID" value="NZ_CP192782.1"/>
</dbReference>
<dbReference type="Pfam" id="PF00593">
    <property type="entry name" value="TonB_dep_Rec_b-barrel"/>
    <property type="match status" value="1"/>
</dbReference>
<reference evidence="19" key="1">
    <citation type="journal article" date="2023" name="Phytobiomes J">
        <title>Deciphering the key players within the bacterial microbiota associated with aerial crown gall tumors on rhododendron: Insights into the gallobiome.</title>
        <authorList>
            <person name="Kuzmanovic N."/>
            <person name="Nesme J."/>
            <person name="Wolf J."/>
            <person name="Neumann-Schaal M."/>
            <person name="Petersen J."/>
            <person name="Fernandez-Gnecco G."/>
            <person name="Sproeer C."/>
            <person name="Bunk B."/>
            <person name="Overmann J."/>
            <person name="Sorensen S.J."/>
            <person name="Idczak E."/>
            <person name="Smalla K."/>
        </authorList>
    </citation>
    <scope>NUCLEOTIDE SEQUENCE</scope>
    <source>
        <strain evidence="19">Rho-11.1</strain>
    </source>
</reference>
<dbReference type="GO" id="GO:0015344">
    <property type="term" value="F:siderophore uptake transmembrane transporter activity"/>
    <property type="evidence" value="ECO:0007669"/>
    <property type="project" value="TreeGrafter"/>
</dbReference>
<evidence type="ECO:0000256" key="5">
    <source>
        <dbReference type="ARBA" id="ARBA00022496"/>
    </source>
</evidence>
<dbReference type="InterPro" id="IPR039426">
    <property type="entry name" value="TonB-dep_rcpt-like"/>
</dbReference>
<evidence type="ECO:0000259" key="18">
    <source>
        <dbReference type="Pfam" id="PF07715"/>
    </source>
</evidence>
<evidence type="ECO:0000256" key="13">
    <source>
        <dbReference type="ARBA" id="ARBA00023237"/>
    </source>
</evidence>
<dbReference type="SUPFAM" id="SSF56935">
    <property type="entry name" value="Porins"/>
    <property type="match status" value="1"/>
</dbReference>
<keyword evidence="6 14" id="KW-0812">Transmembrane</keyword>
<keyword evidence="7 16" id="KW-0732">Signal</keyword>
<dbReference type="EMBL" id="JAVRAF010000002">
    <property type="protein sequence ID" value="MDX8302417.1"/>
    <property type="molecule type" value="Genomic_DNA"/>
</dbReference>
<keyword evidence="3 14" id="KW-0813">Transport</keyword>
<dbReference type="InterPro" id="IPR000531">
    <property type="entry name" value="Beta-barrel_TonB"/>
</dbReference>